<evidence type="ECO:0000313" key="10">
    <source>
        <dbReference type="Proteomes" id="UP000198771"/>
    </source>
</evidence>
<proteinExistence type="inferred from homology"/>
<name>A0A1G6EK85_9BACT</name>
<comment type="similarity">
    <text evidence="5 6">Belongs to the XseA family.</text>
</comment>
<keyword evidence="1 5" id="KW-0963">Cytoplasm</keyword>
<keyword evidence="4 5" id="KW-0269">Exonuclease</keyword>
<dbReference type="Pfam" id="PF02601">
    <property type="entry name" value="Exonuc_VII_L"/>
    <property type="match status" value="1"/>
</dbReference>
<organism evidence="9 10">
    <name type="scientific">Desulfonatronum thiosulfatophilum</name>
    <dbReference type="NCBI Taxonomy" id="617002"/>
    <lineage>
        <taxon>Bacteria</taxon>
        <taxon>Pseudomonadati</taxon>
        <taxon>Thermodesulfobacteriota</taxon>
        <taxon>Desulfovibrionia</taxon>
        <taxon>Desulfovibrionales</taxon>
        <taxon>Desulfonatronaceae</taxon>
        <taxon>Desulfonatronum</taxon>
    </lineage>
</organism>
<evidence type="ECO:0000259" key="7">
    <source>
        <dbReference type="Pfam" id="PF02601"/>
    </source>
</evidence>
<comment type="subcellular location">
    <subcellularLocation>
        <location evidence="5 6">Cytoplasm</location>
    </subcellularLocation>
</comment>
<accession>A0A1G6EK85</accession>
<dbReference type="RefSeq" id="WP_092123342.1">
    <property type="nucleotide sequence ID" value="NZ_FMXO01000019.1"/>
</dbReference>
<evidence type="ECO:0000313" key="9">
    <source>
        <dbReference type="EMBL" id="SDB57861.1"/>
    </source>
</evidence>
<keyword evidence="3 5" id="KW-0378">Hydrolase</keyword>
<dbReference type="EMBL" id="FMXO01000019">
    <property type="protein sequence ID" value="SDB57861.1"/>
    <property type="molecule type" value="Genomic_DNA"/>
</dbReference>
<comment type="function">
    <text evidence="5">Bidirectionally degrades single-stranded DNA into large acid-insoluble oligonucleotides, which are then degraded further into small acid-soluble oligonucleotides.</text>
</comment>
<evidence type="ECO:0000256" key="6">
    <source>
        <dbReference type="RuleBase" id="RU004355"/>
    </source>
</evidence>
<evidence type="ECO:0000256" key="1">
    <source>
        <dbReference type="ARBA" id="ARBA00022490"/>
    </source>
</evidence>
<dbReference type="NCBIfam" id="TIGR00237">
    <property type="entry name" value="xseA"/>
    <property type="match status" value="1"/>
</dbReference>
<dbReference type="CDD" id="cd04489">
    <property type="entry name" value="ExoVII_LU_OBF"/>
    <property type="match status" value="1"/>
</dbReference>
<dbReference type="Proteomes" id="UP000198771">
    <property type="component" value="Unassembled WGS sequence"/>
</dbReference>
<dbReference type="InterPro" id="IPR020579">
    <property type="entry name" value="Exonuc_VII_lsu_C"/>
</dbReference>
<evidence type="ECO:0000256" key="3">
    <source>
        <dbReference type="ARBA" id="ARBA00022801"/>
    </source>
</evidence>
<dbReference type="EC" id="3.1.11.6" evidence="5"/>
<dbReference type="GO" id="GO:0006308">
    <property type="term" value="P:DNA catabolic process"/>
    <property type="evidence" value="ECO:0007669"/>
    <property type="project" value="UniProtKB-UniRule"/>
</dbReference>
<dbReference type="AlphaFoldDB" id="A0A1G6EK85"/>
<feature type="domain" description="Exonuclease VII large subunit C-terminal" evidence="7">
    <location>
        <begin position="125"/>
        <end position="440"/>
    </location>
</feature>
<sequence>MAYIFSVRELTQAVKATLEGEFPLIWVRGQVSNLSRPGSGHIYFTLKDGDACLGAVWFKSQQWQIGSGGCPRIADGQEVVCVGRLTVYPPRGTYQLVVEMVQDQGLGALFMAFEALKKRLAAQGYFDTDRKRPLPSYPRRVAVVTAPNSAALRDFLCLSDERGFGASIRIHPVLVQGEEAPGQIVRAVQEANLHEWAEVIVLIRGGGSLEDLWAFNSEDLAKSIFVSNIPVLTGIGHEVDTSIADLVADVRAATPSHAAQLLWPERRELIQAVDELECRLQKAGRELLRRKEVLLTGQEKALAWLSPRVRVLRAMERLETLERDMCRSAQRMMENRRLTLEQSRAALTRTLGVRYWSARQAHLEQQIRMLCSAASEPVRTREHGLGKLEISLNSLDPVRPLRKGFCLVESVQTGRYVRDSREVAQGDTLRIMPRSGTITAEVIARDEE</sequence>
<evidence type="ECO:0000256" key="5">
    <source>
        <dbReference type="HAMAP-Rule" id="MF_00378"/>
    </source>
</evidence>
<protein>
    <recommendedName>
        <fullName evidence="5">Exodeoxyribonuclease 7 large subunit</fullName>
        <ecNumber evidence="5">3.1.11.6</ecNumber>
    </recommendedName>
    <alternativeName>
        <fullName evidence="5">Exodeoxyribonuclease VII large subunit</fullName>
        <shortName evidence="5">Exonuclease VII large subunit</shortName>
    </alternativeName>
</protein>
<gene>
    <name evidence="5" type="primary">xseA</name>
    <name evidence="9" type="ORF">SAMN05660653_02907</name>
</gene>
<comment type="catalytic activity">
    <reaction evidence="5 6">
        <text>Exonucleolytic cleavage in either 5'- to 3'- or 3'- to 5'-direction to yield nucleoside 5'-phosphates.</text>
        <dbReference type="EC" id="3.1.11.6"/>
    </reaction>
</comment>
<evidence type="ECO:0000256" key="2">
    <source>
        <dbReference type="ARBA" id="ARBA00022722"/>
    </source>
</evidence>
<dbReference type="OrthoDB" id="9802795at2"/>
<evidence type="ECO:0000256" key="4">
    <source>
        <dbReference type="ARBA" id="ARBA00022839"/>
    </source>
</evidence>
<keyword evidence="2 5" id="KW-0540">Nuclease</keyword>
<comment type="subunit">
    <text evidence="5">Heterooligomer composed of large and small subunits.</text>
</comment>
<dbReference type="PANTHER" id="PTHR30008:SF0">
    <property type="entry name" value="EXODEOXYRIBONUCLEASE 7 LARGE SUBUNIT"/>
    <property type="match status" value="1"/>
</dbReference>
<keyword evidence="10" id="KW-1185">Reference proteome</keyword>
<feature type="domain" description="OB-fold nucleic acid binding" evidence="8">
    <location>
        <begin position="5"/>
        <end position="101"/>
    </location>
</feature>
<dbReference type="InterPro" id="IPR003753">
    <property type="entry name" value="Exonuc_VII_L"/>
</dbReference>
<reference evidence="9 10" key="1">
    <citation type="submission" date="2016-10" db="EMBL/GenBank/DDBJ databases">
        <authorList>
            <person name="de Groot N.N."/>
        </authorList>
    </citation>
    <scope>NUCLEOTIDE SEQUENCE [LARGE SCALE GENOMIC DNA]</scope>
    <source>
        <strain evidence="9 10">ASO4-2</strain>
    </source>
</reference>
<dbReference type="STRING" id="617002.SAMN05660653_02907"/>
<dbReference type="InterPro" id="IPR025824">
    <property type="entry name" value="OB-fold_nuc-bd_dom"/>
</dbReference>
<dbReference type="Pfam" id="PF13742">
    <property type="entry name" value="tRNA_anti_2"/>
    <property type="match status" value="1"/>
</dbReference>
<evidence type="ECO:0000259" key="8">
    <source>
        <dbReference type="Pfam" id="PF13742"/>
    </source>
</evidence>
<dbReference type="GO" id="GO:0005737">
    <property type="term" value="C:cytoplasm"/>
    <property type="evidence" value="ECO:0007669"/>
    <property type="project" value="UniProtKB-SubCell"/>
</dbReference>
<dbReference type="PANTHER" id="PTHR30008">
    <property type="entry name" value="EXODEOXYRIBONUCLEASE 7 LARGE SUBUNIT"/>
    <property type="match status" value="1"/>
</dbReference>
<dbReference type="GO" id="GO:0008855">
    <property type="term" value="F:exodeoxyribonuclease VII activity"/>
    <property type="evidence" value="ECO:0007669"/>
    <property type="project" value="UniProtKB-UniRule"/>
</dbReference>
<dbReference type="HAMAP" id="MF_00378">
    <property type="entry name" value="Exonuc_7_L"/>
    <property type="match status" value="1"/>
</dbReference>
<dbReference type="GO" id="GO:0003676">
    <property type="term" value="F:nucleic acid binding"/>
    <property type="evidence" value="ECO:0007669"/>
    <property type="project" value="InterPro"/>
</dbReference>
<dbReference type="GO" id="GO:0009318">
    <property type="term" value="C:exodeoxyribonuclease VII complex"/>
    <property type="evidence" value="ECO:0007669"/>
    <property type="project" value="UniProtKB-UniRule"/>
</dbReference>